<sequence>GHEWLPCPWSVEWLPSHVAHQLPGDAGRVSGKHFLPDLRDCHVLVRTDNTVEVYYINHQGAGAPDLVWSQDKLLSLRAVHVPGHLNMGSDILEWMLHPEVVKQIWRVFGQAQENAQCPHWYSLTHPAPLGLDAMVQMWPRLRLSGKSAPGWGPSSFSSPVLAGPSLVLGPDFPSRRLSMGDLHQEGPPLSGGGHHPPPSPGVVEVLGVAPEGAHLVASGLSTKVVETILQSRAPSTRKLYAL</sequence>
<evidence type="ECO:0000256" key="1">
    <source>
        <dbReference type="SAM" id="MobiDB-lite"/>
    </source>
</evidence>
<dbReference type="CDD" id="cd09275">
    <property type="entry name" value="RNase_HI_RT_DIRS1"/>
    <property type="match status" value="1"/>
</dbReference>
<name>A0ABD0RMT4_CIRMR</name>
<reference evidence="2 3" key="1">
    <citation type="submission" date="2024-05" db="EMBL/GenBank/DDBJ databases">
        <title>Genome sequencing and assembly of Indian major carp, Cirrhinus mrigala (Hamilton, 1822).</title>
        <authorList>
            <person name="Mohindra V."/>
            <person name="Chowdhury L.M."/>
            <person name="Lal K."/>
            <person name="Jena J.K."/>
        </authorList>
    </citation>
    <scope>NUCLEOTIDE SEQUENCE [LARGE SCALE GENOMIC DNA]</scope>
    <source>
        <strain evidence="2">CM1030</strain>
        <tissue evidence="2">Blood</tissue>
    </source>
</reference>
<dbReference type="EMBL" id="JAMKFB020000002">
    <property type="protein sequence ID" value="KAL0199708.1"/>
    <property type="molecule type" value="Genomic_DNA"/>
</dbReference>
<protein>
    <submittedName>
        <fullName evidence="2">Uncharacterized protein</fullName>
    </submittedName>
</protein>
<accession>A0ABD0RMT4</accession>
<feature type="non-terminal residue" evidence="2">
    <location>
        <position position="242"/>
    </location>
</feature>
<feature type="non-terminal residue" evidence="2">
    <location>
        <position position="1"/>
    </location>
</feature>
<dbReference type="AlphaFoldDB" id="A0ABD0RMT4"/>
<proteinExistence type="predicted"/>
<organism evidence="2 3">
    <name type="scientific">Cirrhinus mrigala</name>
    <name type="common">Mrigala</name>
    <dbReference type="NCBI Taxonomy" id="683832"/>
    <lineage>
        <taxon>Eukaryota</taxon>
        <taxon>Metazoa</taxon>
        <taxon>Chordata</taxon>
        <taxon>Craniata</taxon>
        <taxon>Vertebrata</taxon>
        <taxon>Euteleostomi</taxon>
        <taxon>Actinopterygii</taxon>
        <taxon>Neopterygii</taxon>
        <taxon>Teleostei</taxon>
        <taxon>Ostariophysi</taxon>
        <taxon>Cypriniformes</taxon>
        <taxon>Cyprinidae</taxon>
        <taxon>Labeoninae</taxon>
        <taxon>Labeonini</taxon>
        <taxon>Cirrhinus</taxon>
    </lineage>
</organism>
<evidence type="ECO:0000313" key="2">
    <source>
        <dbReference type="EMBL" id="KAL0199708.1"/>
    </source>
</evidence>
<gene>
    <name evidence="2" type="ORF">M9458_002895</name>
</gene>
<keyword evidence="3" id="KW-1185">Reference proteome</keyword>
<dbReference type="Proteomes" id="UP001529510">
    <property type="component" value="Unassembled WGS sequence"/>
</dbReference>
<comment type="caution">
    <text evidence="2">The sequence shown here is derived from an EMBL/GenBank/DDBJ whole genome shotgun (WGS) entry which is preliminary data.</text>
</comment>
<feature type="region of interest" description="Disordered" evidence="1">
    <location>
        <begin position="177"/>
        <end position="201"/>
    </location>
</feature>
<evidence type="ECO:0000313" key="3">
    <source>
        <dbReference type="Proteomes" id="UP001529510"/>
    </source>
</evidence>